<keyword evidence="3" id="KW-1185">Reference proteome</keyword>
<sequence length="124" mass="13656">MITHTALTQLFLVWWSFEFAVDCRFLRYPRPFPESICDSLDVRVLVDCEGPKRIAGSASLIEDGGVVTHALAFIHEAPDRYAHYLASPYFVSAAAVVANKSANDVRVTRSGFGTLLVGKIVILV</sequence>
<feature type="signal peptide" evidence="1">
    <location>
        <begin position="1"/>
        <end position="23"/>
    </location>
</feature>
<name>A0AAW0QAI8_9PEZI</name>
<dbReference type="EMBL" id="JAQQWP010000009">
    <property type="protein sequence ID" value="KAK8100195.1"/>
    <property type="molecule type" value="Genomic_DNA"/>
</dbReference>
<proteinExistence type="predicted"/>
<evidence type="ECO:0000313" key="2">
    <source>
        <dbReference type="EMBL" id="KAK8100195.1"/>
    </source>
</evidence>
<evidence type="ECO:0008006" key="4">
    <source>
        <dbReference type="Google" id="ProtNLM"/>
    </source>
</evidence>
<feature type="chain" id="PRO_5043609338" description="Secreted protein" evidence="1">
    <location>
        <begin position="24"/>
        <end position="124"/>
    </location>
</feature>
<comment type="caution">
    <text evidence="2">The sequence shown here is derived from an EMBL/GenBank/DDBJ whole genome shotgun (WGS) entry which is preliminary data.</text>
</comment>
<organism evidence="2 3">
    <name type="scientific">Apiospora kogelbergensis</name>
    <dbReference type="NCBI Taxonomy" id="1337665"/>
    <lineage>
        <taxon>Eukaryota</taxon>
        <taxon>Fungi</taxon>
        <taxon>Dikarya</taxon>
        <taxon>Ascomycota</taxon>
        <taxon>Pezizomycotina</taxon>
        <taxon>Sordariomycetes</taxon>
        <taxon>Xylariomycetidae</taxon>
        <taxon>Amphisphaeriales</taxon>
        <taxon>Apiosporaceae</taxon>
        <taxon>Apiospora</taxon>
    </lineage>
</organism>
<evidence type="ECO:0000313" key="3">
    <source>
        <dbReference type="Proteomes" id="UP001392437"/>
    </source>
</evidence>
<dbReference type="Proteomes" id="UP001392437">
    <property type="component" value="Unassembled WGS sequence"/>
</dbReference>
<protein>
    <recommendedName>
        <fullName evidence="4">Secreted protein</fullName>
    </recommendedName>
</protein>
<dbReference type="AlphaFoldDB" id="A0AAW0QAI8"/>
<gene>
    <name evidence="2" type="ORF">PG999_010569</name>
</gene>
<keyword evidence="1" id="KW-0732">Signal</keyword>
<evidence type="ECO:0000256" key="1">
    <source>
        <dbReference type="SAM" id="SignalP"/>
    </source>
</evidence>
<accession>A0AAW0QAI8</accession>
<reference evidence="2 3" key="1">
    <citation type="submission" date="2023-01" db="EMBL/GenBank/DDBJ databases">
        <title>Analysis of 21 Apiospora genomes using comparative genomics revels a genus with tremendous synthesis potential of carbohydrate active enzymes and secondary metabolites.</title>
        <authorList>
            <person name="Sorensen T."/>
        </authorList>
    </citation>
    <scope>NUCLEOTIDE SEQUENCE [LARGE SCALE GENOMIC DNA]</scope>
    <source>
        <strain evidence="2 3">CBS 117206</strain>
    </source>
</reference>